<evidence type="ECO:0000256" key="4">
    <source>
        <dbReference type="SAM" id="SignalP"/>
    </source>
</evidence>
<feature type="signal peptide" evidence="4">
    <location>
        <begin position="1"/>
        <end position="20"/>
    </location>
</feature>
<keyword evidence="6" id="KW-1185">Reference proteome</keyword>
<dbReference type="EMBL" id="BMAO01017057">
    <property type="protein sequence ID" value="GFR13041.1"/>
    <property type="molecule type" value="Genomic_DNA"/>
</dbReference>
<dbReference type="GO" id="GO:0090729">
    <property type="term" value="F:toxin activity"/>
    <property type="evidence" value="ECO:0007669"/>
    <property type="project" value="UniProtKB-KW"/>
</dbReference>
<reference evidence="5" key="1">
    <citation type="submission" date="2020-07" db="EMBL/GenBank/DDBJ databases">
        <title>Multicomponent nature underlies the extraordinary mechanical properties of spider dragline silk.</title>
        <authorList>
            <person name="Kono N."/>
            <person name="Nakamura H."/>
            <person name="Mori M."/>
            <person name="Yoshida Y."/>
            <person name="Ohtoshi R."/>
            <person name="Malay A.D."/>
            <person name="Moran D.A.P."/>
            <person name="Tomita M."/>
            <person name="Numata K."/>
            <person name="Arakawa K."/>
        </authorList>
    </citation>
    <scope>NUCLEOTIDE SEQUENCE</scope>
</reference>
<evidence type="ECO:0008006" key="7">
    <source>
        <dbReference type="Google" id="ProtNLM"/>
    </source>
</evidence>
<evidence type="ECO:0000256" key="1">
    <source>
        <dbReference type="ARBA" id="ARBA00002878"/>
    </source>
</evidence>
<keyword evidence="3 4" id="KW-0732">Signal</keyword>
<evidence type="ECO:0000256" key="2">
    <source>
        <dbReference type="ARBA" id="ARBA00022656"/>
    </source>
</evidence>
<dbReference type="InterPro" id="IPR036645">
    <property type="entry name" value="Elafin-like_sf"/>
</dbReference>
<dbReference type="AlphaFoldDB" id="A0A8X6JMX6"/>
<organism evidence="5 6">
    <name type="scientific">Trichonephila clavata</name>
    <name type="common">Joro spider</name>
    <name type="synonym">Nephila clavata</name>
    <dbReference type="NCBI Taxonomy" id="2740835"/>
    <lineage>
        <taxon>Eukaryota</taxon>
        <taxon>Metazoa</taxon>
        <taxon>Ecdysozoa</taxon>
        <taxon>Arthropoda</taxon>
        <taxon>Chelicerata</taxon>
        <taxon>Arachnida</taxon>
        <taxon>Araneae</taxon>
        <taxon>Araneomorphae</taxon>
        <taxon>Entelegynae</taxon>
        <taxon>Araneoidea</taxon>
        <taxon>Nephilidae</taxon>
        <taxon>Trichonephila</taxon>
    </lineage>
</organism>
<evidence type="ECO:0000313" key="6">
    <source>
        <dbReference type="Proteomes" id="UP000887116"/>
    </source>
</evidence>
<comment type="function">
    <text evidence="1">Has antibacterial activity.</text>
</comment>
<keyword evidence="2" id="KW-0800">Toxin</keyword>
<sequence length="100" mass="11092">MNKLLYAILLTFFFIHEIRSSSKYRGNKVCPPNYLILCASGRTVECCSSSDCPSDEVCCMNGCIVSCRKPTEGTALEIEAGEEECQKLKEGDKTPELSEK</sequence>
<name>A0A8X6JMX6_TRICU</name>
<evidence type="ECO:0000313" key="5">
    <source>
        <dbReference type="EMBL" id="GFR13041.1"/>
    </source>
</evidence>
<dbReference type="SUPFAM" id="SSF57256">
    <property type="entry name" value="Elafin-like"/>
    <property type="match status" value="1"/>
</dbReference>
<proteinExistence type="predicted"/>
<feature type="chain" id="PRO_5036502626" description="WAP domain-containing protein" evidence="4">
    <location>
        <begin position="21"/>
        <end position="100"/>
    </location>
</feature>
<evidence type="ECO:0000256" key="3">
    <source>
        <dbReference type="ARBA" id="ARBA00022729"/>
    </source>
</evidence>
<gene>
    <name evidence="5" type="ORF">TNCT_166771</name>
</gene>
<comment type="caution">
    <text evidence="5">The sequence shown here is derived from an EMBL/GenBank/DDBJ whole genome shotgun (WGS) entry which is preliminary data.</text>
</comment>
<dbReference type="Proteomes" id="UP000887116">
    <property type="component" value="Unassembled WGS sequence"/>
</dbReference>
<protein>
    <recommendedName>
        <fullName evidence="7">WAP domain-containing protein</fullName>
    </recommendedName>
</protein>
<accession>A0A8X6JMX6</accession>